<dbReference type="Gene3D" id="3.55.50.30">
    <property type="match status" value="1"/>
</dbReference>
<accession>A0ABV6HN57</accession>
<evidence type="ECO:0000259" key="2">
    <source>
        <dbReference type="Pfam" id="PF04773"/>
    </source>
</evidence>
<gene>
    <name evidence="4" type="ORF">ACFFI0_17265</name>
</gene>
<feature type="transmembrane region" description="Helical" evidence="1">
    <location>
        <begin position="79"/>
        <end position="104"/>
    </location>
</feature>
<dbReference type="Gene3D" id="2.60.120.1440">
    <property type="match status" value="1"/>
</dbReference>
<sequence>MDSRLRILFEKYFNKQASPEEERELFELLQREELQKSLEALLEETYLDYEQKERFFNAKQTSRILKRIKQQTVLSPRVLWYRIGGYAAAILVCLGLGLFVYSYLSKSIDTSSTKKTVVKRDVEPGFERATITLADGRTLELEEIANGIFADRESRFVKEGEGRLNYSGLEKSTKEMVFHTMRVPKGGQYRLVLADGTKVWLNAASSLHYPTRFDGDIREVTVSGEAYFEVARNVNKPFFVNCEGQRVQVLGTDFNVRAYPDETAFKTTLLAGSIAITTVGTSSKKIRLQPGEEASLTAKGSIKVNRLKEADLAIAWTKGYFAFNRADLPSVLRELSRWYNVDLKVKSSTTKTYTGKIDRQLTLSELLNGLALSGIPIQIEDQEHIIELPKDLFK</sequence>
<dbReference type="Pfam" id="PF04773">
    <property type="entry name" value="FecR"/>
    <property type="match status" value="1"/>
</dbReference>
<dbReference type="InterPro" id="IPR032508">
    <property type="entry name" value="FecR_C"/>
</dbReference>
<dbReference type="PANTHER" id="PTHR30273:SF2">
    <property type="entry name" value="PROTEIN FECR"/>
    <property type="match status" value="1"/>
</dbReference>
<dbReference type="InterPro" id="IPR006860">
    <property type="entry name" value="FecR"/>
</dbReference>
<dbReference type="InterPro" id="IPR012373">
    <property type="entry name" value="Ferrdict_sens_TM"/>
</dbReference>
<keyword evidence="1" id="KW-1133">Transmembrane helix</keyword>
<dbReference type="PANTHER" id="PTHR30273">
    <property type="entry name" value="PERIPLASMIC SIGNAL SENSOR AND SIGMA FACTOR ACTIVATOR FECR-RELATED"/>
    <property type="match status" value="1"/>
</dbReference>
<dbReference type="Pfam" id="PF16344">
    <property type="entry name" value="FecR_C"/>
    <property type="match status" value="1"/>
</dbReference>
<feature type="domain" description="Protein FecR C-terminal" evidence="3">
    <location>
        <begin position="320"/>
        <end position="385"/>
    </location>
</feature>
<keyword evidence="1" id="KW-0472">Membrane</keyword>
<evidence type="ECO:0000313" key="5">
    <source>
        <dbReference type="Proteomes" id="UP001589774"/>
    </source>
</evidence>
<keyword evidence="5" id="KW-1185">Reference proteome</keyword>
<evidence type="ECO:0000259" key="3">
    <source>
        <dbReference type="Pfam" id="PF16344"/>
    </source>
</evidence>
<name>A0ABV6HN57_9SPHI</name>
<protein>
    <submittedName>
        <fullName evidence="4">FecR family protein</fullName>
    </submittedName>
</protein>
<proteinExistence type="predicted"/>
<dbReference type="EMBL" id="JBHLWO010000002">
    <property type="protein sequence ID" value="MFC0320077.1"/>
    <property type="molecule type" value="Genomic_DNA"/>
</dbReference>
<feature type="domain" description="FecR protein" evidence="2">
    <location>
        <begin position="180"/>
        <end position="274"/>
    </location>
</feature>
<keyword evidence="1" id="KW-0812">Transmembrane</keyword>
<dbReference type="RefSeq" id="WP_130855334.1">
    <property type="nucleotide sequence ID" value="NZ_JBHLWO010000002.1"/>
</dbReference>
<organism evidence="4 5">
    <name type="scientific">Olivibacter oleidegradans</name>
    <dbReference type="NCBI Taxonomy" id="760123"/>
    <lineage>
        <taxon>Bacteria</taxon>
        <taxon>Pseudomonadati</taxon>
        <taxon>Bacteroidota</taxon>
        <taxon>Sphingobacteriia</taxon>
        <taxon>Sphingobacteriales</taxon>
        <taxon>Sphingobacteriaceae</taxon>
        <taxon>Olivibacter</taxon>
    </lineage>
</organism>
<evidence type="ECO:0000256" key="1">
    <source>
        <dbReference type="SAM" id="Phobius"/>
    </source>
</evidence>
<reference evidence="4 5" key="1">
    <citation type="submission" date="2024-09" db="EMBL/GenBank/DDBJ databases">
        <authorList>
            <person name="Sun Q."/>
            <person name="Mori K."/>
        </authorList>
    </citation>
    <scope>NUCLEOTIDE SEQUENCE [LARGE SCALE GENOMIC DNA]</scope>
    <source>
        <strain evidence="4 5">CCM 7765</strain>
    </source>
</reference>
<evidence type="ECO:0000313" key="4">
    <source>
        <dbReference type="EMBL" id="MFC0320077.1"/>
    </source>
</evidence>
<dbReference type="Proteomes" id="UP001589774">
    <property type="component" value="Unassembled WGS sequence"/>
</dbReference>
<comment type="caution">
    <text evidence="4">The sequence shown here is derived from an EMBL/GenBank/DDBJ whole genome shotgun (WGS) entry which is preliminary data.</text>
</comment>